<dbReference type="RefSeq" id="WP_086789902.1">
    <property type="nucleotide sequence ID" value="NZ_JAGIOO010000001.1"/>
</dbReference>
<dbReference type="Proteomes" id="UP001519363">
    <property type="component" value="Unassembled WGS sequence"/>
</dbReference>
<protein>
    <submittedName>
        <fullName evidence="1">Uncharacterized protein</fullName>
    </submittedName>
</protein>
<name>A0ABS5A956_9PSEU</name>
<evidence type="ECO:0000313" key="1">
    <source>
        <dbReference type="EMBL" id="MBP2473100.1"/>
    </source>
</evidence>
<dbReference type="EMBL" id="JAGIOO010000001">
    <property type="protein sequence ID" value="MBP2473100.1"/>
    <property type="molecule type" value="Genomic_DNA"/>
</dbReference>
<accession>A0ABS5A956</accession>
<comment type="caution">
    <text evidence="1">The sequence shown here is derived from an EMBL/GenBank/DDBJ whole genome shotgun (WGS) entry which is preliminary data.</text>
</comment>
<reference evidence="1 2" key="1">
    <citation type="submission" date="2021-03" db="EMBL/GenBank/DDBJ databases">
        <title>Sequencing the genomes of 1000 actinobacteria strains.</title>
        <authorList>
            <person name="Klenk H.-P."/>
        </authorList>
    </citation>
    <scope>NUCLEOTIDE SEQUENCE [LARGE SCALE GENOMIC DNA]</scope>
    <source>
        <strain evidence="1 2">DSM 44580</strain>
    </source>
</reference>
<evidence type="ECO:0000313" key="2">
    <source>
        <dbReference type="Proteomes" id="UP001519363"/>
    </source>
</evidence>
<gene>
    <name evidence="1" type="ORF">JOF53_001972</name>
</gene>
<keyword evidence="2" id="KW-1185">Reference proteome</keyword>
<organism evidence="1 2">
    <name type="scientific">Crossiella equi</name>
    <dbReference type="NCBI Taxonomy" id="130796"/>
    <lineage>
        <taxon>Bacteria</taxon>
        <taxon>Bacillati</taxon>
        <taxon>Actinomycetota</taxon>
        <taxon>Actinomycetes</taxon>
        <taxon>Pseudonocardiales</taxon>
        <taxon>Pseudonocardiaceae</taxon>
        <taxon>Crossiella</taxon>
    </lineage>
</organism>
<proteinExistence type="predicted"/>
<sequence length="125" mass="13275">MLTAGLLGLAGVSALVVSLGEEALFASTRAEGQVPRTTRVVAEHLGEAGYRKATDLGHEATRLGAEVVGIRGTEVGQDDVSLILRSPDGRGARCHRVDFRPRRDPHWAVVGCPATEPLRFPAPRA</sequence>